<dbReference type="Gene3D" id="3.40.190.10">
    <property type="entry name" value="Periplasmic binding protein-like II"/>
    <property type="match status" value="1"/>
</dbReference>
<dbReference type="RefSeq" id="WP_344344328.1">
    <property type="nucleotide sequence ID" value="NZ_BAAAQT010000008.1"/>
</dbReference>
<keyword evidence="5" id="KW-0449">Lipoprotein</keyword>
<evidence type="ECO:0000256" key="5">
    <source>
        <dbReference type="ARBA" id="ARBA00023288"/>
    </source>
</evidence>
<comment type="caution">
    <text evidence="6">The sequence shown here is derived from an EMBL/GenBank/DDBJ whole genome shotgun (WGS) entry which is preliminary data.</text>
</comment>
<dbReference type="PANTHER" id="PTHR43649">
    <property type="entry name" value="ARABINOSE-BINDING PROTEIN-RELATED"/>
    <property type="match status" value="1"/>
</dbReference>
<evidence type="ECO:0000256" key="3">
    <source>
        <dbReference type="ARBA" id="ARBA00023136"/>
    </source>
</evidence>
<dbReference type="PANTHER" id="PTHR43649:SF33">
    <property type="entry name" value="POLYGALACTURONAN_RHAMNOGALACTURONAN-BINDING PROTEIN YTCQ"/>
    <property type="match status" value="1"/>
</dbReference>
<evidence type="ECO:0000256" key="4">
    <source>
        <dbReference type="ARBA" id="ARBA00023139"/>
    </source>
</evidence>
<dbReference type="InterPro" id="IPR006059">
    <property type="entry name" value="SBP"/>
</dbReference>
<evidence type="ECO:0000313" key="6">
    <source>
        <dbReference type="EMBL" id="GAA2175575.1"/>
    </source>
</evidence>
<protein>
    <submittedName>
        <fullName evidence="6">Extracellular solute-binding protein</fullName>
    </submittedName>
</protein>
<dbReference type="InterPro" id="IPR050490">
    <property type="entry name" value="Bact_solute-bd_prot1"/>
</dbReference>
<proteinExistence type="predicted"/>
<keyword evidence="4" id="KW-0564">Palmitate</keyword>
<keyword evidence="2" id="KW-0732">Signal</keyword>
<keyword evidence="1" id="KW-1003">Cell membrane</keyword>
<accession>A0ABN3AWN9</accession>
<dbReference type="PROSITE" id="PS51257">
    <property type="entry name" value="PROKAR_LIPOPROTEIN"/>
    <property type="match status" value="1"/>
</dbReference>
<keyword evidence="3" id="KW-0472">Membrane</keyword>
<gene>
    <name evidence="6" type="ORF">GCM10009846_26020</name>
</gene>
<keyword evidence="7" id="KW-1185">Reference proteome</keyword>
<dbReference type="Pfam" id="PF01547">
    <property type="entry name" value="SBP_bac_1"/>
    <property type="match status" value="1"/>
</dbReference>
<dbReference type="EMBL" id="BAAAQT010000008">
    <property type="protein sequence ID" value="GAA2175575.1"/>
    <property type="molecule type" value="Genomic_DNA"/>
</dbReference>
<dbReference type="Proteomes" id="UP001501599">
    <property type="component" value="Unassembled WGS sequence"/>
</dbReference>
<evidence type="ECO:0000256" key="2">
    <source>
        <dbReference type="ARBA" id="ARBA00022729"/>
    </source>
</evidence>
<organism evidence="6 7">
    <name type="scientific">Agrococcus versicolor</name>
    <dbReference type="NCBI Taxonomy" id="501482"/>
    <lineage>
        <taxon>Bacteria</taxon>
        <taxon>Bacillati</taxon>
        <taxon>Actinomycetota</taxon>
        <taxon>Actinomycetes</taxon>
        <taxon>Micrococcales</taxon>
        <taxon>Microbacteriaceae</taxon>
        <taxon>Agrococcus</taxon>
    </lineage>
</organism>
<evidence type="ECO:0000313" key="7">
    <source>
        <dbReference type="Proteomes" id="UP001501599"/>
    </source>
</evidence>
<sequence length="451" mass="47461">MAHRPLTRLPRTIVAGAAIAGIGLLAGCGSAGGGGDVDPEYGFVTSEQVDDSPITIWVDATRQPAVEAFQAANPDIDVEIVVDDGSAGASGTFQTRIGLADQAGEGWPDVVFSSQANDAAWASQENAGQQAFAAPLNQGFLDDELLEGFTEGALEPSTIDDTVYGLRNDLAPVVLWYNQALFDQLGYEIPTTWEEYEALGEQLAAENPGYFLGSIGDSFVGPYVYYWAGEAPIFQVEGQTFSSDTSDPNAVKVTEMLDAMIANGSLTQDSLFSAEFVAQSDQLLAIPGAAWYAGALFQNPDSIAAEPGEWGAAPPLTWEDGDDVTGNIGGGMWYASSHSQNLDAVETFLEFIVTNEETAGTGGLPAYQEAADTWLAGQAESGFFAGDFEGAISTAASSVWSGWGYPNFSPETAYASVIVPGLAEGETIADLSEAWQTAMENEAQTVGYTID</sequence>
<name>A0ABN3AWN9_9MICO</name>
<reference evidence="6 7" key="1">
    <citation type="journal article" date="2019" name="Int. J. Syst. Evol. Microbiol.">
        <title>The Global Catalogue of Microorganisms (GCM) 10K type strain sequencing project: providing services to taxonomists for standard genome sequencing and annotation.</title>
        <authorList>
            <consortium name="The Broad Institute Genomics Platform"/>
            <consortium name="The Broad Institute Genome Sequencing Center for Infectious Disease"/>
            <person name="Wu L."/>
            <person name="Ma J."/>
        </authorList>
    </citation>
    <scope>NUCLEOTIDE SEQUENCE [LARGE SCALE GENOMIC DNA]</scope>
    <source>
        <strain evidence="6 7">JCM 16026</strain>
    </source>
</reference>
<dbReference type="SUPFAM" id="SSF53850">
    <property type="entry name" value="Periplasmic binding protein-like II"/>
    <property type="match status" value="1"/>
</dbReference>
<evidence type="ECO:0000256" key="1">
    <source>
        <dbReference type="ARBA" id="ARBA00022475"/>
    </source>
</evidence>